<proteinExistence type="predicted"/>
<reference evidence="2" key="1">
    <citation type="submission" date="2014-05" db="EMBL/GenBank/DDBJ databases">
        <authorList>
            <person name="Chronopoulou M."/>
        </authorList>
    </citation>
    <scope>NUCLEOTIDE SEQUENCE</scope>
    <source>
        <tissue evidence="2">Whole organism</tissue>
    </source>
</reference>
<feature type="compositionally biased region" description="Polar residues" evidence="1">
    <location>
        <begin position="1"/>
        <end position="20"/>
    </location>
</feature>
<protein>
    <submittedName>
        <fullName evidence="2">Uncharacterized protein</fullName>
    </submittedName>
</protein>
<evidence type="ECO:0000313" key="2">
    <source>
        <dbReference type="EMBL" id="CDW35852.1"/>
    </source>
</evidence>
<evidence type="ECO:0000256" key="1">
    <source>
        <dbReference type="SAM" id="MobiDB-lite"/>
    </source>
</evidence>
<organism evidence="2">
    <name type="scientific">Lepeophtheirus salmonis</name>
    <name type="common">Salmon louse</name>
    <name type="synonym">Caligus salmonis</name>
    <dbReference type="NCBI Taxonomy" id="72036"/>
    <lineage>
        <taxon>Eukaryota</taxon>
        <taxon>Metazoa</taxon>
        <taxon>Ecdysozoa</taxon>
        <taxon>Arthropoda</taxon>
        <taxon>Crustacea</taxon>
        <taxon>Multicrustacea</taxon>
        <taxon>Hexanauplia</taxon>
        <taxon>Copepoda</taxon>
        <taxon>Siphonostomatoida</taxon>
        <taxon>Caligidae</taxon>
        <taxon>Lepeophtheirus</taxon>
    </lineage>
</organism>
<feature type="region of interest" description="Disordered" evidence="1">
    <location>
        <begin position="1"/>
        <end position="23"/>
    </location>
</feature>
<sequence length="61" mass="6691">MPPSNLNDGFDTGTNRSTSGLDEVRGQVVPLLSDHSVQGIDIRVRNLVFLVLRDTQKKVSP</sequence>
<dbReference type="EMBL" id="HACA01018491">
    <property type="protein sequence ID" value="CDW35852.1"/>
    <property type="molecule type" value="Transcribed_RNA"/>
</dbReference>
<name>A0A0K2UD61_LEPSM</name>
<accession>A0A0K2UD61</accession>
<dbReference type="AlphaFoldDB" id="A0A0K2UD61"/>